<dbReference type="AlphaFoldDB" id="A0A288Q6A5"/>
<accession>A0A288Q6A5</accession>
<dbReference type="Proteomes" id="UP000254912">
    <property type="component" value="Unassembled WGS sequence"/>
</dbReference>
<protein>
    <submittedName>
        <fullName evidence="1">Uncharacterized protein</fullName>
    </submittedName>
</protein>
<sequence>MNDIEFNQQETKARQFFADGRIIDALDVLDDLYNERQTFALNQFVTEVLIADGQFQLAEMIMDEFVDEYLETKPEAYMAVLMHNRHFLKAREFSLETAVSAALLSEIETAEAAYAEDMRETIQTIQRHFYHLSNEDVAQQAHRLEEAEKLPYEAYVHGAQYLLVDPYIHPITRATIIDRLRRLAVNQPVKSDWLQDQQITFVPAKLVAIDDTVEFKAIKQALEKYQNFDDQQLETLLATVRLALMVAYPALDRVVKDPDQWAQAVLAEMVGEEYANEDPTQRALRRELQEKSLALLM</sequence>
<keyword evidence="2" id="KW-1185">Reference proteome</keyword>
<evidence type="ECO:0000313" key="2">
    <source>
        <dbReference type="Proteomes" id="UP000254912"/>
    </source>
</evidence>
<proteinExistence type="predicted"/>
<evidence type="ECO:0000313" key="1">
    <source>
        <dbReference type="EMBL" id="RDL11995.1"/>
    </source>
</evidence>
<dbReference type="EMBL" id="QRAS01000001">
    <property type="protein sequence ID" value="RDL11995.1"/>
    <property type="molecule type" value="Genomic_DNA"/>
</dbReference>
<dbReference type="GeneID" id="94545990"/>
<dbReference type="RefSeq" id="WP_070230056.1">
    <property type="nucleotide sequence ID" value="NZ_BJYO01000002.1"/>
</dbReference>
<reference evidence="1 2" key="1">
    <citation type="submission" date="2018-07" db="EMBL/GenBank/DDBJ databases">
        <title>Genomic Encyclopedia of Type Strains, Phase III (KMG-III): the genomes of soil and plant-associated and newly described type strains.</title>
        <authorList>
            <person name="Whitman W."/>
        </authorList>
    </citation>
    <scope>NUCLEOTIDE SEQUENCE [LARGE SCALE GENOMIC DNA]</scope>
    <source>
        <strain evidence="1 2">CECT 7031</strain>
    </source>
</reference>
<comment type="caution">
    <text evidence="1">The sequence shown here is derived from an EMBL/GenBank/DDBJ whole genome shotgun (WGS) entry which is preliminary data.</text>
</comment>
<organism evidence="1 2">
    <name type="scientific">Weissella soli</name>
    <dbReference type="NCBI Taxonomy" id="155866"/>
    <lineage>
        <taxon>Bacteria</taxon>
        <taxon>Bacillati</taxon>
        <taxon>Bacillota</taxon>
        <taxon>Bacilli</taxon>
        <taxon>Lactobacillales</taxon>
        <taxon>Lactobacillaceae</taxon>
        <taxon>Weissella</taxon>
    </lineage>
</organism>
<dbReference type="KEGG" id="wso:WSWS_00791"/>
<gene>
    <name evidence="1" type="ORF">DFP99_0419</name>
</gene>
<name>A0A288Q6A5_9LACO</name>